<feature type="chain" id="PRO_5022831628" description="Lipoprotein" evidence="2">
    <location>
        <begin position="28"/>
        <end position="270"/>
    </location>
</feature>
<reference evidence="3 4" key="1">
    <citation type="submission" date="2019-08" db="EMBL/GenBank/DDBJ databases">
        <title>Deep-cultivation of Planctomycetes and their phenomic and genomic characterization uncovers novel biology.</title>
        <authorList>
            <person name="Wiegand S."/>
            <person name="Jogler M."/>
            <person name="Boedeker C."/>
            <person name="Pinto D."/>
            <person name="Vollmers J."/>
            <person name="Rivas-Marin E."/>
            <person name="Kohn T."/>
            <person name="Peeters S.H."/>
            <person name="Heuer A."/>
            <person name="Rast P."/>
            <person name="Oberbeckmann S."/>
            <person name="Bunk B."/>
            <person name="Jeske O."/>
            <person name="Meyerdierks A."/>
            <person name="Storesund J.E."/>
            <person name="Kallscheuer N."/>
            <person name="Luecker S."/>
            <person name="Lage O.M."/>
            <person name="Pohl T."/>
            <person name="Merkel B.J."/>
            <person name="Hornburger P."/>
            <person name="Mueller R.-W."/>
            <person name="Bruemmer F."/>
            <person name="Labrenz M."/>
            <person name="Spormann A.M."/>
            <person name="Op den Camp H."/>
            <person name="Overmann J."/>
            <person name="Amann R."/>
            <person name="Jetten M.S.M."/>
            <person name="Mascher T."/>
            <person name="Medema M.H."/>
            <person name="Devos D.P."/>
            <person name="Kaster A.-K."/>
            <person name="Ovreas L."/>
            <person name="Rohde M."/>
            <person name="Galperin M.Y."/>
            <person name="Jogler C."/>
        </authorList>
    </citation>
    <scope>NUCLEOTIDE SEQUENCE [LARGE SCALE GENOMIC DNA]</scope>
    <source>
        <strain evidence="3 4">FC18</strain>
    </source>
</reference>
<dbReference type="EMBL" id="CP042912">
    <property type="protein sequence ID" value="QEG22981.1"/>
    <property type="molecule type" value="Genomic_DNA"/>
</dbReference>
<sequence precursor="true">MLFKTKFKSSVLLGLLSVGVMVGCDSATDTDVKKVDEATVSSTETSEPDAETSTPKDDGADSETNSNESAEPEDAAPETAASDATNAEPTEDAAEGEAGFDVSVAEGGALTFKAPASWKKVKPRSFVVEYEIAVPKSEGEAEDAADGRLTIMGAGGSVQANIDRWYGQYTQPDGGETKDASKVTETMIGETKVTWVDITGTLMDTPGGPMAGGKVVERENYRTLAAIVQAGEHGQYFIKLYGPGKTISDNEAAFKAFVESLEINDEARGL</sequence>
<dbReference type="KEGG" id="mff:MFFC18_28730"/>
<feature type="signal peptide" evidence="2">
    <location>
        <begin position="1"/>
        <end position="27"/>
    </location>
</feature>
<dbReference type="STRING" id="980251.GCA_001642875_04086"/>
<protein>
    <recommendedName>
        <fullName evidence="5">Lipoprotein</fullName>
    </recommendedName>
</protein>
<feature type="compositionally biased region" description="Low complexity" evidence="1">
    <location>
        <begin position="77"/>
        <end position="87"/>
    </location>
</feature>
<accession>A0A5B9PK01</accession>
<dbReference type="OrthoDB" id="5764172at2"/>
<dbReference type="AlphaFoldDB" id="A0A5B9PK01"/>
<organism evidence="3 4">
    <name type="scientific">Mariniblastus fucicola</name>
    <dbReference type="NCBI Taxonomy" id="980251"/>
    <lineage>
        <taxon>Bacteria</taxon>
        <taxon>Pseudomonadati</taxon>
        <taxon>Planctomycetota</taxon>
        <taxon>Planctomycetia</taxon>
        <taxon>Pirellulales</taxon>
        <taxon>Pirellulaceae</taxon>
        <taxon>Mariniblastus</taxon>
    </lineage>
</organism>
<feature type="region of interest" description="Disordered" evidence="1">
    <location>
        <begin position="29"/>
        <end position="96"/>
    </location>
</feature>
<keyword evidence="2" id="KW-0732">Signal</keyword>
<dbReference type="RefSeq" id="WP_075086085.1">
    <property type="nucleotide sequence ID" value="NZ_CP042912.1"/>
</dbReference>
<evidence type="ECO:0000256" key="2">
    <source>
        <dbReference type="SAM" id="SignalP"/>
    </source>
</evidence>
<dbReference type="Proteomes" id="UP000322214">
    <property type="component" value="Chromosome"/>
</dbReference>
<evidence type="ECO:0000313" key="3">
    <source>
        <dbReference type="EMBL" id="QEG22981.1"/>
    </source>
</evidence>
<dbReference type="PROSITE" id="PS51257">
    <property type="entry name" value="PROKAR_LIPOPROTEIN"/>
    <property type="match status" value="1"/>
</dbReference>
<gene>
    <name evidence="3" type="ORF">MFFC18_28730</name>
</gene>
<keyword evidence="4" id="KW-1185">Reference proteome</keyword>
<evidence type="ECO:0000313" key="4">
    <source>
        <dbReference type="Proteomes" id="UP000322214"/>
    </source>
</evidence>
<proteinExistence type="predicted"/>
<name>A0A5B9PK01_9BACT</name>
<evidence type="ECO:0000256" key="1">
    <source>
        <dbReference type="SAM" id="MobiDB-lite"/>
    </source>
</evidence>
<evidence type="ECO:0008006" key="5">
    <source>
        <dbReference type="Google" id="ProtNLM"/>
    </source>
</evidence>